<evidence type="ECO:0000313" key="1">
    <source>
        <dbReference type="EMBL" id="MBG0740125.1"/>
    </source>
</evidence>
<dbReference type="Proteomes" id="UP000655366">
    <property type="component" value="Unassembled WGS sequence"/>
</dbReference>
<gene>
    <name evidence="1" type="ORF">IV500_12115</name>
</gene>
<dbReference type="EMBL" id="JADNYM010000014">
    <property type="protein sequence ID" value="MBG0740125.1"/>
    <property type="molecule type" value="Genomic_DNA"/>
</dbReference>
<keyword evidence="1" id="KW-0067">ATP-binding</keyword>
<proteinExistence type="predicted"/>
<accession>A0A931G604</accession>
<evidence type="ECO:0000313" key="2">
    <source>
        <dbReference type="Proteomes" id="UP000655366"/>
    </source>
</evidence>
<dbReference type="SUPFAM" id="SSF52540">
    <property type="entry name" value="P-loop containing nucleoside triphosphate hydrolases"/>
    <property type="match status" value="1"/>
</dbReference>
<keyword evidence="1" id="KW-0547">Nucleotide-binding</keyword>
<comment type="caution">
    <text evidence="1">The sequence shown here is derived from an EMBL/GenBank/DDBJ whole genome shotgun (WGS) entry which is preliminary data.</text>
</comment>
<organism evidence="1 2">
    <name type="scientific">Arthrobacter terrae</name>
    <dbReference type="NCBI Taxonomy" id="2935737"/>
    <lineage>
        <taxon>Bacteria</taxon>
        <taxon>Bacillati</taxon>
        <taxon>Actinomycetota</taxon>
        <taxon>Actinomycetes</taxon>
        <taxon>Micrococcales</taxon>
        <taxon>Micrococcaceae</taxon>
        <taxon>Arthrobacter</taxon>
    </lineage>
</organism>
<dbReference type="RefSeq" id="WP_196397067.1">
    <property type="nucleotide sequence ID" value="NZ_JADNYM010000014.1"/>
</dbReference>
<dbReference type="InterPro" id="IPR027417">
    <property type="entry name" value="P-loop_NTPase"/>
</dbReference>
<protein>
    <submittedName>
        <fullName evidence="1">ATP-binding protein</fullName>
    </submittedName>
</protein>
<sequence>MVAELQGYLLTQPVAGVILTGEFGVGKTALAQHVLDNSAVLWK</sequence>
<keyword evidence="2" id="KW-1185">Reference proteome</keyword>
<reference evidence="1 2" key="1">
    <citation type="submission" date="2020-11" db="EMBL/GenBank/DDBJ databases">
        <title>Arthrobacter antarcticus sp. nov., isolated from Antarctic Soil.</title>
        <authorList>
            <person name="Li J."/>
        </authorList>
    </citation>
    <scope>NUCLEOTIDE SEQUENCE [LARGE SCALE GENOMIC DNA]</scope>
    <source>
        <strain evidence="1 2">Z1-20</strain>
    </source>
</reference>
<dbReference type="AlphaFoldDB" id="A0A931G604"/>
<dbReference type="GO" id="GO:0005524">
    <property type="term" value="F:ATP binding"/>
    <property type="evidence" value="ECO:0007669"/>
    <property type="project" value="UniProtKB-KW"/>
</dbReference>
<name>A0A931G604_9MICC</name>